<evidence type="ECO:0000256" key="4">
    <source>
        <dbReference type="ARBA" id="ARBA00022679"/>
    </source>
</evidence>
<evidence type="ECO:0000256" key="1">
    <source>
        <dbReference type="ARBA" id="ARBA00000085"/>
    </source>
</evidence>
<dbReference type="InterPro" id="IPR004358">
    <property type="entry name" value="Sig_transdc_His_kin-like_C"/>
</dbReference>
<feature type="transmembrane region" description="Helical" evidence="6">
    <location>
        <begin position="485"/>
        <end position="510"/>
    </location>
</feature>
<dbReference type="InterPro" id="IPR005467">
    <property type="entry name" value="His_kinase_dom"/>
</dbReference>
<dbReference type="SMART" id="SM00388">
    <property type="entry name" value="HisKA"/>
    <property type="match status" value="1"/>
</dbReference>
<keyword evidence="6" id="KW-1133">Transmembrane helix</keyword>
<reference evidence="8" key="2">
    <citation type="submission" date="2021-04" db="EMBL/GenBank/DDBJ databases">
        <authorList>
            <person name="Gilroy R."/>
        </authorList>
    </citation>
    <scope>NUCLEOTIDE SEQUENCE</scope>
    <source>
        <strain evidence="8">ChiHjej9B8-1298</strain>
    </source>
</reference>
<evidence type="ECO:0000256" key="2">
    <source>
        <dbReference type="ARBA" id="ARBA00012438"/>
    </source>
</evidence>
<dbReference type="Gene3D" id="3.30.565.10">
    <property type="entry name" value="Histidine kinase-like ATPase, C-terminal domain"/>
    <property type="match status" value="1"/>
</dbReference>
<accession>A0A9D2J152</accession>
<dbReference type="Gene3D" id="1.10.287.130">
    <property type="match status" value="1"/>
</dbReference>
<dbReference type="EMBL" id="DXBX01000029">
    <property type="protein sequence ID" value="HIZ32693.1"/>
    <property type="molecule type" value="Genomic_DNA"/>
</dbReference>
<dbReference type="AlphaFoldDB" id="A0A9D2J152"/>
<evidence type="ECO:0000256" key="5">
    <source>
        <dbReference type="ARBA" id="ARBA00022777"/>
    </source>
</evidence>
<evidence type="ECO:0000256" key="3">
    <source>
        <dbReference type="ARBA" id="ARBA00022553"/>
    </source>
</evidence>
<feature type="transmembrane region" description="Helical" evidence="6">
    <location>
        <begin position="285"/>
        <end position="307"/>
    </location>
</feature>
<dbReference type="InterPro" id="IPR003594">
    <property type="entry name" value="HATPase_dom"/>
</dbReference>
<dbReference type="EC" id="2.7.13.3" evidence="2"/>
<dbReference type="PANTHER" id="PTHR42878">
    <property type="entry name" value="TWO-COMPONENT HISTIDINE KINASE"/>
    <property type="match status" value="1"/>
</dbReference>
<dbReference type="GO" id="GO:0000155">
    <property type="term" value="F:phosphorelay sensor kinase activity"/>
    <property type="evidence" value="ECO:0007669"/>
    <property type="project" value="InterPro"/>
</dbReference>
<dbReference type="SMART" id="SM00387">
    <property type="entry name" value="HATPase_c"/>
    <property type="match status" value="1"/>
</dbReference>
<dbReference type="InterPro" id="IPR003661">
    <property type="entry name" value="HisK_dim/P_dom"/>
</dbReference>
<dbReference type="PROSITE" id="PS50109">
    <property type="entry name" value="HIS_KIN"/>
    <property type="match status" value="1"/>
</dbReference>
<proteinExistence type="predicted"/>
<keyword evidence="3" id="KW-0597">Phosphoprotein</keyword>
<dbReference type="GO" id="GO:0030295">
    <property type="term" value="F:protein kinase activator activity"/>
    <property type="evidence" value="ECO:0007669"/>
    <property type="project" value="TreeGrafter"/>
</dbReference>
<feature type="transmembrane region" description="Helical" evidence="6">
    <location>
        <begin position="187"/>
        <end position="206"/>
    </location>
</feature>
<evidence type="ECO:0000313" key="8">
    <source>
        <dbReference type="EMBL" id="HIZ32693.1"/>
    </source>
</evidence>
<comment type="caution">
    <text evidence="8">The sequence shown here is derived from an EMBL/GenBank/DDBJ whole genome shotgun (WGS) entry which is preliminary data.</text>
</comment>
<dbReference type="InterPro" id="IPR050351">
    <property type="entry name" value="BphY/WalK/GraS-like"/>
</dbReference>
<organism evidence="8 9">
    <name type="scientific">Candidatus Bacteroides merdigallinarum</name>
    <dbReference type="NCBI Taxonomy" id="2838473"/>
    <lineage>
        <taxon>Bacteria</taxon>
        <taxon>Pseudomonadati</taxon>
        <taxon>Bacteroidota</taxon>
        <taxon>Bacteroidia</taxon>
        <taxon>Bacteroidales</taxon>
        <taxon>Bacteroidaceae</taxon>
        <taxon>Bacteroides</taxon>
    </lineage>
</organism>
<gene>
    <name evidence="8" type="ORF">H9814_03975</name>
</gene>
<dbReference type="CDD" id="cd00082">
    <property type="entry name" value="HisKA"/>
    <property type="match status" value="1"/>
</dbReference>
<dbReference type="SUPFAM" id="SSF47384">
    <property type="entry name" value="Homodimeric domain of signal transducing histidine kinase"/>
    <property type="match status" value="1"/>
</dbReference>
<sequence>MKTKTIILLSVCALVILFQGVGAGYAYHTLKEKADVALKASFRKAFDTMVDEQVNALPYPDGTVTHLIYTPADSIYQQDEELFSFYTSQQTSAILQDVYGQPEMSLDSLRLRLESELHYDGVEGDVFVRKLDARTGKTLQRSPDTPEGDAPGLHVSSEPAYLHEARGIAVEAQLYQPFYKGYLGRMLWFYAATLALALAVVIPFLVRMRRLRREQSAIDGQRREFYLQAKEMEQPVRRMQADLKAARWMQARETAQRLLAATEATLTHAKQKDARAHKGRPASSLWLLGLALVGSLLLTFLWSSYIYREQRSAMAHEVQVCFEEAFVAESAGRYQHLIDSLPENPRVRTATDFCYRQTDTLLKRGDSIWIGMAFVRRGGMNMEEKARVRRAYNNQEIFAEAGVPYVPLDSARMDSLFNARLQARGLPGGQLRFMQTPPDQFAEQTLMLTTLGKPLVTRSVSVTDDRSRWMEGLIPKPMTYILRSVWYLFVSLRLISLLTLVCIVGLWLVGRRLRKLGQFREDFTYSMIHDMKSPLQSVLMGAQILASGRLPEDSEKAVRIRQVMRDECDHLLTLSNRVVTLTQMERGELELHRTTIPLRPLLEDLAAKFRLKAPKPVAFDIACDKDLQVHADAFCLREVLSNLIDNAIKYSREEVVIHLSAAAEADGVVICVRDNGIGIPSREQQRIFGKFERVSSGSRATGASGFGLGLNFVWQVVRAHGGKVEVQSDGKSYSEFRVTLCF</sequence>
<protein>
    <recommendedName>
        <fullName evidence="2">histidine kinase</fullName>
        <ecNumber evidence="2">2.7.13.3</ecNumber>
    </recommendedName>
</protein>
<name>A0A9D2J152_9BACE</name>
<keyword evidence="6" id="KW-0472">Membrane</keyword>
<dbReference type="GO" id="GO:0007234">
    <property type="term" value="P:osmosensory signaling via phosphorelay pathway"/>
    <property type="evidence" value="ECO:0007669"/>
    <property type="project" value="TreeGrafter"/>
</dbReference>
<evidence type="ECO:0000313" key="9">
    <source>
        <dbReference type="Proteomes" id="UP000824028"/>
    </source>
</evidence>
<reference evidence="8" key="1">
    <citation type="journal article" date="2021" name="PeerJ">
        <title>Extensive microbial diversity within the chicken gut microbiome revealed by metagenomics and culture.</title>
        <authorList>
            <person name="Gilroy R."/>
            <person name="Ravi A."/>
            <person name="Getino M."/>
            <person name="Pursley I."/>
            <person name="Horton D.L."/>
            <person name="Alikhan N.F."/>
            <person name="Baker D."/>
            <person name="Gharbi K."/>
            <person name="Hall N."/>
            <person name="Watson M."/>
            <person name="Adriaenssens E.M."/>
            <person name="Foster-Nyarko E."/>
            <person name="Jarju S."/>
            <person name="Secka A."/>
            <person name="Antonio M."/>
            <person name="Oren A."/>
            <person name="Chaudhuri R.R."/>
            <person name="La Ragione R."/>
            <person name="Hildebrand F."/>
            <person name="Pallen M.J."/>
        </authorList>
    </citation>
    <scope>NUCLEOTIDE SEQUENCE</scope>
    <source>
        <strain evidence="8">ChiHjej9B8-1298</strain>
    </source>
</reference>
<keyword evidence="6" id="KW-0812">Transmembrane</keyword>
<keyword evidence="4" id="KW-0808">Transferase</keyword>
<comment type="catalytic activity">
    <reaction evidence="1">
        <text>ATP + protein L-histidine = ADP + protein N-phospho-L-histidine.</text>
        <dbReference type="EC" id="2.7.13.3"/>
    </reaction>
</comment>
<dbReference type="InterPro" id="IPR036890">
    <property type="entry name" value="HATPase_C_sf"/>
</dbReference>
<evidence type="ECO:0000256" key="6">
    <source>
        <dbReference type="SAM" id="Phobius"/>
    </source>
</evidence>
<dbReference type="CDD" id="cd00075">
    <property type="entry name" value="HATPase"/>
    <property type="match status" value="1"/>
</dbReference>
<dbReference type="Pfam" id="PF02518">
    <property type="entry name" value="HATPase_c"/>
    <property type="match status" value="1"/>
</dbReference>
<dbReference type="SUPFAM" id="SSF55874">
    <property type="entry name" value="ATPase domain of HSP90 chaperone/DNA topoisomerase II/histidine kinase"/>
    <property type="match status" value="1"/>
</dbReference>
<evidence type="ECO:0000259" key="7">
    <source>
        <dbReference type="PROSITE" id="PS50109"/>
    </source>
</evidence>
<feature type="domain" description="Histidine kinase" evidence="7">
    <location>
        <begin position="526"/>
        <end position="742"/>
    </location>
</feature>
<dbReference type="InterPro" id="IPR036097">
    <property type="entry name" value="HisK_dim/P_sf"/>
</dbReference>
<dbReference type="PRINTS" id="PR00344">
    <property type="entry name" value="BCTRLSENSOR"/>
</dbReference>
<dbReference type="GO" id="GO:0000156">
    <property type="term" value="F:phosphorelay response regulator activity"/>
    <property type="evidence" value="ECO:0007669"/>
    <property type="project" value="TreeGrafter"/>
</dbReference>
<keyword evidence="5 8" id="KW-0418">Kinase</keyword>
<dbReference type="Proteomes" id="UP000824028">
    <property type="component" value="Unassembled WGS sequence"/>
</dbReference>
<dbReference type="PANTHER" id="PTHR42878:SF13">
    <property type="entry name" value="HISTIDINE KINASE"/>
    <property type="match status" value="1"/>
</dbReference>